<dbReference type="Gene3D" id="3.40.50.300">
    <property type="entry name" value="P-loop containing nucleotide triphosphate hydrolases"/>
    <property type="match status" value="1"/>
</dbReference>
<dbReference type="Proteomes" id="UP001500443">
    <property type="component" value="Unassembled WGS sequence"/>
</dbReference>
<evidence type="ECO:0000256" key="1">
    <source>
        <dbReference type="ARBA" id="ARBA00022741"/>
    </source>
</evidence>
<gene>
    <name evidence="4" type="ORF">GCM10009802_15680</name>
</gene>
<accession>A0ABN2XQK8</accession>
<dbReference type="PANTHER" id="PTHR46844:SF1">
    <property type="entry name" value="SLR5058 PROTEIN"/>
    <property type="match status" value="1"/>
</dbReference>
<dbReference type="Pfam" id="PF22733">
    <property type="entry name" value="NNH1"/>
    <property type="match status" value="1"/>
</dbReference>
<dbReference type="InterPro" id="IPR032675">
    <property type="entry name" value="LRR_dom_sf"/>
</dbReference>
<evidence type="ECO:0000313" key="5">
    <source>
        <dbReference type="Proteomes" id="UP001500443"/>
    </source>
</evidence>
<proteinExistence type="predicted"/>
<dbReference type="SUPFAM" id="SSF52540">
    <property type="entry name" value="P-loop containing nucleoside triphosphate hydrolases"/>
    <property type="match status" value="1"/>
</dbReference>
<dbReference type="EMBL" id="BAAAPF010000028">
    <property type="protein sequence ID" value="GAA2115633.1"/>
    <property type="molecule type" value="Genomic_DNA"/>
</dbReference>
<evidence type="ECO:0000256" key="2">
    <source>
        <dbReference type="ARBA" id="ARBA00022840"/>
    </source>
</evidence>
<sequence length="1100" mass="119579">MVGRMEPTAVGVRLTSTVVAPLVRRLFRSDGPGAGLVGRPVRMAALVSFRGERRELGEGELRKLAETLVRRALPGGGRDGNGVRGGREAAVGDGEAGAVADALARSLAALGDLDLDDVQAVQLGPEALARRLRQTATRSGGAPARELSADAAYFHDALLDTACLHILHFFSQRSTFVARTLVEQSRRQAEQIARLDALIARTPLPAARDAAFERDYFTYTAKKHGKLTIYGADLADSPAEWPLDVAYLRLEAAPEHRPEHRPGAAPTAPDPYDAGYDPADAALLPEPAIPADQALATHERVLLRGAAGSGKTTLVQWLALSATRAGTAAEHGMDYLAGRVPFVLPLRTLTRHGERLPAPRDFLAATGSPLAGAQPDGWEHRVLAAGRGLLLVDGIDEVPRAERDRARRWLSDLVDAFPGNRWLVTSRPSAVGENWLAADGFTELTLAPMRPADLAGFIARWHAAVRTAGRTGAPAADDAQLTAYEQQLTAAVRHTSDLGRLATNPLMCGLMCALNRARRGHLPRGRKELYEAALSMLLTRRDRERDMAVPDLREEPQLQVLQRLAYWLIRNGRTELDRARAESIVAAALPAVPEVAALGDAGAVLEHFRDRSGLLREPGPGAVDFVHRTFQDYLGARAAVEEGDVGVLAAHAADDQWEDVIRMAVAQARPREREEILRELLAAARAREGVEGVRIRLLATACLDHAAELAPAVREAVERETAALIPPTTTLEARALGAAGPLVLDLLPGPEDVPDEIAQKTTVAASYVESDRAVAFLARYASHPSLAVRRQLAWAWHRFDTAQYADEVIARLDPDLLFFTVTSDAELRALRRLGSRPMVEVRGPLEPSCLREELSVSPLTELIIRGQPGLTDLDFLREQHELRYLRLTECDGLSNASALAGLPLRTLILDRVPGLADGVPELLASLPRLRHLSLSPFRRRPLDLAALPELPELTTLNLLTGHTSDLRPLARHANLMYLYLGWRHERSADDWPALAALRQLKGLRCRPDLLGVAPADAALPGVTFLGVVDDRPPGSTLDLSRFPRLFPQLDHLVLDLPLDGFRDLSPLAGLGSLHEVSLQPHMRNLHVGLPPHVEVTYLTD</sequence>
<keyword evidence="5" id="KW-1185">Reference proteome</keyword>
<comment type="caution">
    <text evidence="4">The sequence shown here is derived from an EMBL/GenBank/DDBJ whole genome shotgun (WGS) entry which is preliminary data.</text>
</comment>
<feature type="domain" description="NACHT" evidence="3">
    <location>
        <begin position="299"/>
        <end position="641"/>
    </location>
</feature>
<dbReference type="InterPro" id="IPR027417">
    <property type="entry name" value="P-loop_NTPase"/>
</dbReference>
<organism evidence="4 5">
    <name type="scientific">Streptomyces synnematoformans</name>
    <dbReference type="NCBI Taxonomy" id="415721"/>
    <lineage>
        <taxon>Bacteria</taxon>
        <taxon>Bacillati</taxon>
        <taxon>Actinomycetota</taxon>
        <taxon>Actinomycetes</taxon>
        <taxon>Kitasatosporales</taxon>
        <taxon>Streptomycetaceae</taxon>
        <taxon>Streptomyces</taxon>
    </lineage>
</organism>
<name>A0ABN2XQK8_9ACTN</name>
<dbReference type="Gene3D" id="3.80.10.10">
    <property type="entry name" value="Ribonuclease Inhibitor"/>
    <property type="match status" value="1"/>
</dbReference>
<dbReference type="InterPro" id="IPR007111">
    <property type="entry name" value="NACHT_NTPase"/>
</dbReference>
<reference evidence="4 5" key="1">
    <citation type="journal article" date="2019" name="Int. J. Syst. Evol. Microbiol.">
        <title>The Global Catalogue of Microorganisms (GCM) 10K type strain sequencing project: providing services to taxonomists for standard genome sequencing and annotation.</title>
        <authorList>
            <consortium name="The Broad Institute Genomics Platform"/>
            <consortium name="The Broad Institute Genome Sequencing Center for Infectious Disease"/>
            <person name="Wu L."/>
            <person name="Ma J."/>
        </authorList>
    </citation>
    <scope>NUCLEOTIDE SEQUENCE [LARGE SCALE GENOMIC DNA]</scope>
    <source>
        <strain evidence="4 5">JCM 15481</strain>
    </source>
</reference>
<evidence type="ECO:0000259" key="3">
    <source>
        <dbReference type="PROSITE" id="PS50837"/>
    </source>
</evidence>
<protein>
    <submittedName>
        <fullName evidence="4">NACHT domain-containing protein</fullName>
    </submittedName>
</protein>
<dbReference type="InterPro" id="IPR054547">
    <property type="entry name" value="NNH1"/>
</dbReference>
<dbReference type="SUPFAM" id="SSF52058">
    <property type="entry name" value="L domain-like"/>
    <property type="match status" value="1"/>
</dbReference>
<keyword evidence="1" id="KW-0547">Nucleotide-binding</keyword>
<evidence type="ECO:0000313" key="4">
    <source>
        <dbReference type="EMBL" id="GAA2115633.1"/>
    </source>
</evidence>
<dbReference type="PROSITE" id="PS50837">
    <property type="entry name" value="NACHT"/>
    <property type="match status" value="1"/>
</dbReference>
<dbReference type="PANTHER" id="PTHR46844">
    <property type="entry name" value="SLR5058 PROTEIN"/>
    <property type="match status" value="1"/>
</dbReference>
<keyword evidence="2" id="KW-0067">ATP-binding</keyword>
<dbReference type="Pfam" id="PF05729">
    <property type="entry name" value="NACHT"/>
    <property type="match status" value="1"/>
</dbReference>